<dbReference type="PANTHER" id="PTHR42783">
    <property type="entry name" value="GLUTAMATE SYNTHASE [NADPH] SMALL CHAIN"/>
    <property type="match status" value="1"/>
</dbReference>
<dbReference type="RefSeq" id="WP_125126447.1">
    <property type="nucleotide sequence ID" value="NZ_RHJS01000002.1"/>
</dbReference>
<evidence type="ECO:0000256" key="2">
    <source>
        <dbReference type="ARBA" id="ARBA00023004"/>
    </source>
</evidence>
<evidence type="ECO:0000313" key="5">
    <source>
        <dbReference type="EMBL" id="RRK30641.1"/>
    </source>
</evidence>
<dbReference type="AlphaFoldDB" id="A0A426DD43"/>
<dbReference type="PROSITE" id="PS00198">
    <property type="entry name" value="4FE4S_FER_1"/>
    <property type="match status" value="2"/>
</dbReference>
<dbReference type="InterPro" id="IPR028261">
    <property type="entry name" value="DPD_II"/>
</dbReference>
<dbReference type="GO" id="GO:0016491">
    <property type="term" value="F:oxidoreductase activity"/>
    <property type="evidence" value="ECO:0007669"/>
    <property type="project" value="InterPro"/>
</dbReference>
<name>A0A426DD43_9FIRM</name>
<dbReference type="SUPFAM" id="SSF54862">
    <property type="entry name" value="4Fe-4S ferredoxins"/>
    <property type="match status" value="1"/>
</dbReference>
<evidence type="ECO:0000313" key="6">
    <source>
        <dbReference type="Proteomes" id="UP000274920"/>
    </source>
</evidence>
<keyword evidence="6" id="KW-1185">Reference proteome</keyword>
<reference evidence="5" key="1">
    <citation type="submission" date="2018-10" db="EMBL/GenBank/DDBJ databases">
        <title>Schaedlerella arabinophila gen. nov. sp. nov., isolated from the mouse intestinal tract and comparative analysis with the genome of the closely related altered Schaedler flora strain ASF502.</title>
        <authorList>
            <person name="Miyake S."/>
            <person name="Soh M."/>
            <person name="Seedorf H."/>
        </authorList>
    </citation>
    <scope>NUCLEOTIDE SEQUENCE [LARGE SCALE GENOMIC DNA]</scope>
    <source>
        <strain evidence="5">DSM 106076</strain>
    </source>
</reference>
<gene>
    <name evidence="5" type="ORF">EBB54_04065</name>
</gene>
<accession>A0A426DD43</accession>
<evidence type="ECO:0000256" key="3">
    <source>
        <dbReference type="ARBA" id="ARBA00023014"/>
    </source>
</evidence>
<dbReference type="Pfam" id="PF00037">
    <property type="entry name" value="Fer4"/>
    <property type="match status" value="1"/>
</dbReference>
<dbReference type="InterPro" id="IPR036188">
    <property type="entry name" value="FAD/NAD-bd_sf"/>
</dbReference>
<dbReference type="Gene3D" id="3.30.70.20">
    <property type="match status" value="1"/>
</dbReference>
<dbReference type="GO" id="GO:0051536">
    <property type="term" value="F:iron-sulfur cluster binding"/>
    <property type="evidence" value="ECO:0007669"/>
    <property type="project" value="UniProtKB-KW"/>
</dbReference>
<dbReference type="InterPro" id="IPR009051">
    <property type="entry name" value="Helical_ferredxn"/>
</dbReference>
<dbReference type="Pfam" id="PF14691">
    <property type="entry name" value="Fer4_20"/>
    <property type="match status" value="1"/>
</dbReference>
<dbReference type="GO" id="GO:0046872">
    <property type="term" value="F:metal ion binding"/>
    <property type="evidence" value="ECO:0007669"/>
    <property type="project" value="UniProtKB-KW"/>
</dbReference>
<dbReference type="Proteomes" id="UP000274920">
    <property type="component" value="Unassembled WGS sequence"/>
</dbReference>
<dbReference type="Pfam" id="PF07992">
    <property type="entry name" value="Pyr_redox_2"/>
    <property type="match status" value="1"/>
</dbReference>
<protein>
    <submittedName>
        <fullName evidence="5">Pyridine nucleotide-disulfide oxidoreductase</fullName>
    </submittedName>
</protein>
<dbReference type="InterPro" id="IPR017896">
    <property type="entry name" value="4Fe4S_Fe-S-bd"/>
</dbReference>
<dbReference type="Gene3D" id="3.50.50.60">
    <property type="entry name" value="FAD/NAD(P)-binding domain"/>
    <property type="match status" value="2"/>
</dbReference>
<evidence type="ECO:0000259" key="4">
    <source>
        <dbReference type="PROSITE" id="PS51379"/>
    </source>
</evidence>
<dbReference type="PRINTS" id="PR00419">
    <property type="entry name" value="ADXRDTASE"/>
</dbReference>
<dbReference type="PANTHER" id="PTHR42783:SF3">
    <property type="entry name" value="GLUTAMATE SYNTHASE [NADPH] SMALL CHAIN-RELATED"/>
    <property type="match status" value="1"/>
</dbReference>
<keyword evidence="1" id="KW-0479">Metal-binding</keyword>
<dbReference type="Gene3D" id="1.10.1060.10">
    <property type="entry name" value="Alpha-helical ferredoxin"/>
    <property type="match status" value="1"/>
</dbReference>
<evidence type="ECO:0000256" key="1">
    <source>
        <dbReference type="ARBA" id="ARBA00022723"/>
    </source>
</evidence>
<dbReference type="InterPro" id="IPR023753">
    <property type="entry name" value="FAD/NAD-binding_dom"/>
</dbReference>
<feature type="domain" description="4Fe-4S ferredoxin-type" evidence="4">
    <location>
        <begin position="834"/>
        <end position="863"/>
    </location>
</feature>
<proteinExistence type="predicted"/>
<organism evidence="5 6">
    <name type="scientific">Schaedlerella arabinosiphila</name>
    <dbReference type="NCBI Taxonomy" id="2044587"/>
    <lineage>
        <taxon>Bacteria</taxon>
        <taxon>Bacillati</taxon>
        <taxon>Bacillota</taxon>
        <taxon>Clostridia</taxon>
        <taxon>Lachnospirales</taxon>
        <taxon>Lachnospiraceae</taxon>
        <taxon>Schaedlerella</taxon>
    </lineage>
</organism>
<comment type="caution">
    <text evidence="5">The sequence shown here is derived from an EMBL/GenBank/DDBJ whole genome shotgun (WGS) entry which is preliminary data.</text>
</comment>
<dbReference type="InterPro" id="IPR017900">
    <property type="entry name" value="4Fe4S_Fe_S_CS"/>
</dbReference>
<dbReference type="SUPFAM" id="SSF46548">
    <property type="entry name" value="alpha-helical ferredoxin"/>
    <property type="match status" value="2"/>
</dbReference>
<keyword evidence="3" id="KW-0411">Iron-sulfur</keyword>
<keyword evidence="2" id="KW-0408">Iron</keyword>
<feature type="domain" description="4Fe-4S ferredoxin-type" evidence="4">
    <location>
        <begin position="288"/>
        <end position="317"/>
    </location>
</feature>
<dbReference type="PROSITE" id="PS51379">
    <property type="entry name" value="4FE4S_FER_2"/>
    <property type="match status" value="2"/>
</dbReference>
<dbReference type="EMBL" id="RHJS01000002">
    <property type="protein sequence ID" value="RRK30641.1"/>
    <property type="molecule type" value="Genomic_DNA"/>
</dbReference>
<dbReference type="SUPFAM" id="SSF51971">
    <property type="entry name" value="Nucleotide-binding domain"/>
    <property type="match status" value="1"/>
</dbReference>
<sequence>MAKQKLRPKIVKLCKVVGGLTGVVNKIDENAPEYYALASILTDEEADVAIAAGLRKERPLEYLVKKTGMPEKKVKELADHLAWIGVFRVTTNPVTKKDQYFMQIFAPGIMEMLVNNQELLKTHPEVGRAFEEYTRIRMANMSPMMPNGYGLMRVVPVESAIQDIPKAHDYDKLSYYINKYEKFSVSPCSCRASRRTLNDGCGHLEEDMCIQMGKGAEHYIRTGRAREISRDEVYEIIKRAEDNGLMHDMPNIEEAGESAAICNCCACSCFGLRIGLMYGARDMIRSNYVAKIDETKCVACGQCVENCPGNALKLGQKLCTSEPITPPEYRKMRDSLWTKKDWNPDYRENREDVAETGTAPCKTACPAHIAVQGYLRLAAEGRYRDALALIKKENPFPAVCGRICNHRCEEECTRGNVDEAVAIDEVKRFIADHDLNAETRYIPPMVNQIGKPYPQKIAVIGAGPAGLSCAFYLAEKGYSPVVFDKAKRPGGMLMNGIPSFRLEKDVVEAEIDILKEMGVEFRCGVEVGKDVTISGLREEGFQGFYLAIGAQGGRKINVPGEDVKGVVSGIEFIKEVNLGSGTKLSGKTVVVGGGNVAVDVARTAIRVGSGNVEMYCLESPGEMPAAADEVEEAAREGITVHHSWGPKEILVKDGKAAGIVFKKCTDVFDENRRFAPQYDEDDTITVECENILLSVGQSIEWGALLDGTKVELNKNGTVKADPLTYQTGEPDIFAGGDVYSGPKFAIDAIAAGKEAAISLHRYVQPGQTLTMGRDRRNYRALDKSSALVPLDCFDADKRQIPGYNAAKAKSFGDTRTTFTEEQVRKETARCLGCGATKVDGYLCVGCGLCTTKCEFDAIKLEMRTDMKPVQAGTFETIPIKVAGHVVKKVGKIAVKNGKKLRK</sequence>